<sequence length="642" mass="72411">MTNLVSNQQKLSKRASFIRGKTAEKNVTYSKIKKGSKFLSNTVDFNPCFFLAAVATEGLQNARNKTVALVSAISKECRSKNEKFRDSEFDLQKDPKNCIFSLDDNEFDATKVPNGVARVTSIFENPKFYSDGVNHNDIRQGADGDCWFLSALSIASNIPKVIENLCVARDEEVGVYGFIFFRDNEWVPVIIDDQLFVYFDKLQNAPPLIKNFFVGREKMYDKLIAGSNRLHFSKCRDSNETWLPLIEKAFAKANGDYNCIEGGQTGEGVENLTGGIMSQIFIGDILSKERFWNEELRYCNADRLFAVQNMSLATNDEHQGLIHYHAYGILKTCEIKGKRFLLIKNPWGESEWKGAWSDGDANWDSEWIQLLDHKFGDDGAFWQEYDDFLKSWTSIDKIQLFDNSWTLVSNWLEISPSFPSSYGDAVFKLEIKTATKACISLSQSDAFRSTTCDAFLEPGIYDIIVMVKYELNSSPSIKSLLQSTEAHDIKKFTSTASSYEFSRSKASNYVPFDIVGIGRKLLESNGQVKVSKSKVTKGVRTTKNIPKKSATVSDNENCSTEGEGEIIKVATQHDLSLNEIEETDEIKINKQFGHPTVVIGLRVYTKDKEMELTGLHGDQCENLEILEHANVPEANEIHLFGC</sequence>
<keyword evidence="3 6" id="KW-0378">Hydrolase</keyword>
<comment type="similarity">
    <text evidence="1">Belongs to the peptidase C2 family.</text>
</comment>
<dbReference type="AlphaFoldDB" id="A0AAD5TYJ8"/>
<dbReference type="EMBL" id="JADGJW010000966">
    <property type="protein sequence ID" value="KAJ3208986.1"/>
    <property type="molecule type" value="Genomic_DNA"/>
</dbReference>
<feature type="active site" evidence="5 6">
    <location>
        <position position="345"/>
    </location>
</feature>
<dbReference type="SUPFAM" id="SSF54001">
    <property type="entry name" value="Cysteine proteinases"/>
    <property type="match status" value="1"/>
</dbReference>
<dbReference type="SMART" id="SM00230">
    <property type="entry name" value="CysPc"/>
    <property type="match status" value="1"/>
</dbReference>
<protein>
    <recommendedName>
        <fullName evidence="7">Calpain catalytic domain-containing protein</fullName>
    </recommendedName>
</protein>
<keyword evidence="9" id="KW-1185">Reference proteome</keyword>
<dbReference type="PROSITE" id="PS50203">
    <property type="entry name" value="CALPAIN_CAT"/>
    <property type="match status" value="1"/>
</dbReference>
<keyword evidence="2 6" id="KW-0645">Protease</keyword>
<dbReference type="InterPro" id="IPR001300">
    <property type="entry name" value="Peptidase_C2_calpain_cat"/>
</dbReference>
<keyword evidence="4 6" id="KW-0788">Thiol protease</keyword>
<accession>A0AAD5TYJ8</accession>
<name>A0AAD5TYJ8_9FUNG</name>
<evidence type="ECO:0000313" key="9">
    <source>
        <dbReference type="Proteomes" id="UP001211065"/>
    </source>
</evidence>
<dbReference type="InterPro" id="IPR038765">
    <property type="entry name" value="Papain-like_cys_pep_sf"/>
</dbReference>
<dbReference type="Proteomes" id="UP001211065">
    <property type="component" value="Unassembled WGS sequence"/>
</dbReference>
<feature type="active site" evidence="5 6">
    <location>
        <position position="146"/>
    </location>
</feature>
<proteinExistence type="inferred from homology"/>
<feature type="domain" description="Calpain catalytic" evidence="7">
    <location>
        <begin position="118"/>
        <end position="401"/>
    </location>
</feature>
<evidence type="ECO:0000256" key="4">
    <source>
        <dbReference type="ARBA" id="ARBA00022807"/>
    </source>
</evidence>
<dbReference type="PANTHER" id="PTHR10183:SF379">
    <property type="entry name" value="CALPAIN-5"/>
    <property type="match status" value="1"/>
</dbReference>
<reference evidence="8" key="1">
    <citation type="submission" date="2020-05" db="EMBL/GenBank/DDBJ databases">
        <title>Phylogenomic resolution of chytrid fungi.</title>
        <authorList>
            <person name="Stajich J.E."/>
            <person name="Amses K."/>
            <person name="Simmons R."/>
            <person name="Seto K."/>
            <person name="Myers J."/>
            <person name="Bonds A."/>
            <person name="Quandt C.A."/>
            <person name="Barry K."/>
            <person name="Liu P."/>
            <person name="Grigoriev I."/>
            <person name="Longcore J.E."/>
            <person name="James T.Y."/>
        </authorList>
    </citation>
    <scope>NUCLEOTIDE SEQUENCE</scope>
    <source>
        <strain evidence="8">JEL0476</strain>
    </source>
</reference>
<comment type="caution">
    <text evidence="8">The sequence shown here is derived from an EMBL/GenBank/DDBJ whole genome shotgun (WGS) entry which is preliminary data.</text>
</comment>
<organism evidence="8 9">
    <name type="scientific">Clydaea vesicula</name>
    <dbReference type="NCBI Taxonomy" id="447962"/>
    <lineage>
        <taxon>Eukaryota</taxon>
        <taxon>Fungi</taxon>
        <taxon>Fungi incertae sedis</taxon>
        <taxon>Chytridiomycota</taxon>
        <taxon>Chytridiomycota incertae sedis</taxon>
        <taxon>Chytridiomycetes</taxon>
        <taxon>Lobulomycetales</taxon>
        <taxon>Lobulomycetaceae</taxon>
        <taxon>Clydaea</taxon>
    </lineage>
</organism>
<gene>
    <name evidence="8" type="ORF">HK099_008606</name>
</gene>
<evidence type="ECO:0000256" key="3">
    <source>
        <dbReference type="ARBA" id="ARBA00022801"/>
    </source>
</evidence>
<dbReference type="GO" id="GO:0004198">
    <property type="term" value="F:calcium-dependent cysteine-type endopeptidase activity"/>
    <property type="evidence" value="ECO:0007669"/>
    <property type="project" value="InterPro"/>
</dbReference>
<dbReference type="Gene3D" id="3.90.70.10">
    <property type="entry name" value="Cysteine proteinases"/>
    <property type="match status" value="1"/>
</dbReference>
<evidence type="ECO:0000256" key="6">
    <source>
        <dbReference type="PROSITE-ProRule" id="PRU00239"/>
    </source>
</evidence>
<evidence type="ECO:0000256" key="5">
    <source>
        <dbReference type="PIRSR" id="PIRSR622684-1"/>
    </source>
</evidence>
<evidence type="ECO:0000313" key="8">
    <source>
        <dbReference type="EMBL" id="KAJ3208986.1"/>
    </source>
</evidence>
<dbReference type="InterPro" id="IPR022684">
    <property type="entry name" value="Calpain_cysteine_protease"/>
</dbReference>
<dbReference type="Pfam" id="PF00648">
    <property type="entry name" value="Peptidase_C2"/>
    <property type="match status" value="1"/>
</dbReference>
<evidence type="ECO:0000259" key="7">
    <source>
        <dbReference type="PROSITE" id="PS50203"/>
    </source>
</evidence>
<evidence type="ECO:0000256" key="1">
    <source>
        <dbReference type="ARBA" id="ARBA00007623"/>
    </source>
</evidence>
<dbReference type="GO" id="GO:0006508">
    <property type="term" value="P:proteolysis"/>
    <property type="evidence" value="ECO:0007669"/>
    <property type="project" value="UniProtKB-KW"/>
</dbReference>
<dbReference type="PANTHER" id="PTHR10183">
    <property type="entry name" value="CALPAIN"/>
    <property type="match status" value="1"/>
</dbReference>
<evidence type="ECO:0000256" key="2">
    <source>
        <dbReference type="ARBA" id="ARBA00022670"/>
    </source>
</evidence>
<feature type="active site" evidence="5 6">
    <location>
        <position position="325"/>
    </location>
</feature>
<dbReference type="PRINTS" id="PR00704">
    <property type="entry name" value="CALPAIN"/>
</dbReference>